<dbReference type="PANTHER" id="PTHR34216:SF7">
    <property type="entry name" value="POLY-BETA-1,6-N-ACETYL-D-GLUCOSAMINE N-DEACETYLASE"/>
    <property type="match status" value="1"/>
</dbReference>
<dbReference type="PROSITE" id="PS51677">
    <property type="entry name" value="NODB"/>
    <property type="match status" value="1"/>
</dbReference>
<proteinExistence type="predicted"/>
<dbReference type="PANTHER" id="PTHR34216">
    <property type="match status" value="1"/>
</dbReference>
<reference evidence="4 5" key="1">
    <citation type="journal article" date="2015" name="Nature">
        <title>rRNA introns, odd ribosomes, and small enigmatic genomes across a large radiation of phyla.</title>
        <authorList>
            <person name="Brown C.T."/>
            <person name="Hug L.A."/>
            <person name="Thomas B.C."/>
            <person name="Sharon I."/>
            <person name="Castelle C.J."/>
            <person name="Singh A."/>
            <person name="Wilkins M.J."/>
            <person name="Williams K.H."/>
            <person name="Banfield J.F."/>
        </authorList>
    </citation>
    <scope>NUCLEOTIDE SEQUENCE [LARGE SCALE GENOMIC DNA]</scope>
</reference>
<dbReference type="InterPro" id="IPR011330">
    <property type="entry name" value="Glyco_hydro/deAcase_b/a-brl"/>
</dbReference>
<accession>A0A0G0N056</accession>
<dbReference type="PATRIC" id="fig|1618490.4.peg.317"/>
<evidence type="ECO:0000256" key="1">
    <source>
        <dbReference type="ARBA" id="ARBA00022729"/>
    </source>
</evidence>
<dbReference type="STRING" id="1618490.US90_C0006G0054"/>
<dbReference type="Gene3D" id="3.20.20.370">
    <property type="entry name" value="Glycoside hydrolase/deacetylase"/>
    <property type="match status" value="1"/>
</dbReference>
<dbReference type="GO" id="GO:0016810">
    <property type="term" value="F:hydrolase activity, acting on carbon-nitrogen (but not peptide) bonds"/>
    <property type="evidence" value="ECO:0007669"/>
    <property type="project" value="InterPro"/>
</dbReference>
<feature type="domain" description="NodB homology" evidence="3">
    <location>
        <begin position="121"/>
        <end position="272"/>
    </location>
</feature>
<keyword evidence="4" id="KW-0624">Polysaccharide degradation</keyword>
<evidence type="ECO:0000256" key="2">
    <source>
        <dbReference type="SAM" id="Phobius"/>
    </source>
</evidence>
<dbReference type="EMBL" id="LBUT01000006">
    <property type="protein sequence ID" value="KKQ70501.1"/>
    <property type="molecule type" value="Genomic_DNA"/>
</dbReference>
<dbReference type="Pfam" id="PF01522">
    <property type="entry name" value="Polysacc_deac_1"/>
    <property type="match status" value="1"/>
</dbReference>
<dbReference type="GO" id="GO:0016798">
    <property type="term" value="F:hydrolase activity, acting on glycosyl bonds"/>
    <property type="evidence" value="ECO:0007669"/>
    <property type="project" value="UniProtKB-KW"/>
</dbReference>
<dbReference type="GO" id="GO:0045493">
    <property type="term" value="P:xylan catabolic process"/>
    <property type="evidence" value="ECO:0007669"/>
    <property type="project" value="UniProtKB-KW"/>
</dbReference>
<gene>
    <name evidence="4" type="ORF">US90_C0006G0054</name>
</gene>
<keyword evidence="2" id="KW-0812">Transmembrane</keyword>
<name>A0A0G0N056_9BACT</name>
<sequence length="272" mass="31253">MGQLIIKKRYFVAGIGLVFLFLLFYISNELKKPIVSKDVEIIVEERIKTIDPKGPCVDLPVLIYHHVQPLAIAKKNSQMGLSISPEYFRQHLEYIKDKGYKVIEAKDLVNYFDKGKELPNNSIMITFDDGYEDNYIYMWPILKEFGYKAIIFLATGLMDSPGYLSWQQVGEMSGEIYFANHTQTHRSSSEDKVVLYDEIQSAYRQLNESGLDEVKIFAYPYGIPSTIAQGVLMELRYNLAFTTYNGRVQCKSNRLALFRIRTGNFGLEMSGL</sequence>
<evidence type="ECO:0000313" key="4">
    <source>
        <dbReference type="EMBL" id="KKQ70501.1"/>
    </source>
</evidence>
<keyword evidence="4" id="KW-0326">Glycosidase</keyword>
<feature type="transmembrane region" description="Helical" evidence="2">
    <location>
        <begin position="9"/>
        <end position="27"/>
    </location>
</feature>
<keyword evidence="2" id="KW-0472">Membrane</keyword>
<evidence type="ECO:0000313" key="5">
    <source>
        <dbReference type="Proteomes" id="UP000034406"/>
    </source>
</evidence>
<keyword evidence="4" id="KW-0858">Xylan degradation</keyword>
<keyword evidence="4" id="KW-0378">Hydrolase</keyword>
<dbReference type="CDD" id="cd10918">
    <property type="entry name" value="CE4_NodB_like_5s_6s"/>
    <property type="match status" value="1"/>
</dbReference>
<organism evidence="4 5">
    <name type="scientific">Candidatus Shapirobacteria bacterium GW2011_GWE2_38_30</name>
    <dbReference type="NCBI Taxonomy" id="1618490"/>
    <lineage>
        <taxon>Bacteria</taxon>
        <taxon>Candidatus Shapironibacteriota</taxon>
    </lineage>
</organism>
<dbReference type="InterPro" id="IPR051398">
    <property type="entry name" value="Polysacch_Deacetylase"/>
</dbReference>
<evidence type="ECO:0000259" key="3">
    <source>
        <dbReference type="PROSITE" id="PS51677"/>
    </source>
</evidence>
<dbReference type="Proteomes" id="UP000034406">
    <property type="component" value="Unassembled WGS sequence"/>
</dbReference>
<keyword evidence="2" id="KW-1133">Transmembrane helix</keyword>
<dbReference type="AlphaFoldDB" id="A0A0G0N056"/>
<dbReference type="InterPro" id="IPR002509">
    <property type="entry name" value="NODB_dom"/>
</dbReference>
<dbReference type="SUPFAM" id="SSF88713">
    <property type="entry name" value="Glycoside hydrolase/deacetylase"/>
    <property type="match status" value="1"/>
</dbReference>
<keyword evidence="1" id="KW-0732">Signal</keyword>
<keyword evidence="4" id="KW-0119">Carbohydrate metabolism</keyword>
<protein>
    <submittedName>
        <fullName evidence="4">Putative xylanase/chitin deacetylase</fullName>
    </submittedName>
</protein>
<comment type="caution">
    <text evidence="4">The sequence shown here is derived from an EMBL/GenBank/DDBJ whole genome shotgun (WGS) entry which is preliminary data.</text>
</comment>